<feature type="domain" description="HTH cro/C1-type" evidence="1">
    <location>
        <begin position="31"/>
        <end position="67"/>
    </location>
</feature>
<accession>A0A3E4QYB9</accession>
<dbReference type="CDD" id="cd00093">
    <property type="entry name" value="HTH_XRE"/>
    <property type="match status" value="1"/>
</dbReference>
<dbReference type="InterPro" id="IPR010982">
    <property type="entry name" value="Lambda_DNA-bd_dom_sf"/>
</dbReference>
<dbReference type="GO" id="GO:0003677">
    <property type="term" value="F:DNA binding"/>
    <property type="evidence" value="ECO:0007669"/>
    <property type="project" value="InterPro"/>
</dbReference>
<dbReference type="RefSeq" id="WP_117678732.1">
    <property type="nucleotide sequence ID" value="NZ_QSRJ01000001.1"/>
</dbReference>
<dbReference type="SUPFAM" id="SSF47413">
    <property type="entry name" value="lambda repressor-like DNA-binding domains"/>
    <property type="match status" value="1"/>
</dbReference>
<proteinExistence type="predicted"/>
<organism evidence="2 3">
    <name type="scientific">Collinsella tanakaei</name>
    <dbReference type="NCBI Taxonomy" id="626935"/>
    <lineage>
        <taxon>Bacteria</taxon>
        <taxon>Bacillati</taxon>
        <taxon>Actinomycetota</taxon>
        <taxon>Coriobacteriia</taxon>
        <taxon>Coriobacteriales</taxon>
        <taxon>Coriobacteriaceae</taxon>
        <taxon>Collinsella</taxon>
    </lineage>
</organism>
<evidence type="ECO:0000259" key="1">
    <source>
        <dbReference type="PROSITE" id="PS50943"/>
    </source>
</evidence>
<dbReference type="Pfam" id="PF01381">
    <property type="entry name" value="HTH_3"/>
    <property type="match status" value="1"/>
</dbReference>
<dbReference type="EMBL" id="QSRJ01000001">
    <property type="protein sequence ID" value="RGL12206.1"/>
    <property type="molecule type" value="Genomic_DNA"/>
</dbReference>
<gene>
    <name evidence="2" type="ORF">DXC81_00640</name>
</gene>
<dbReference type="SMART" id="SM00530">
    <property type="entry name" value="HTH_XRE"/>
    <property type="match status" value="1"/>
</dbReference>
<comment type="caution">
    <text evidence="2">The sequence shown here is derived from an EMBL/GenBank/DDBJ whole genome shotgun (WGS) entry which is preliminary data.</text>
</comment>
<dbReference type="PROSITE" id="PS50943">
    <property type="entry name" value="HTH_CROC1"/>
    <property type="match status" value="1"/>
</dbReference>
<sequence length="71" mass="7825">MKTSIQHILGENVRRGREGTGLGKLQFCLTAGISRPELDHIENGDGNPKLETLVSLAACLDVEVWELLKPR</sequence>
<dbReference type="InterPro" id="IPR001387">
    <property type="entry name" value="Cro/C1-type_HTH"/>
</dbReference>
<dbReference type="AlphaFoldDB" id="A0A3E4QYB9"/>
<evidence type="ECO:0000313" key="2">
    <source>
        <dbReference type="EMBL" id="RGL12206.1"/>
    </source>
</evidence>
<dbReference type="Proteomes" id="UP000260943">
    <property type="component" value="Unassembled WGS sequence"/>
</dbReference>
<name>A0A3E4QYB9_9ACTN</name>
<evidence type="ECO:0000313" key="3">
    <source>
        <dbReference type="Proteomes" id="UP000260943"/>
    </source>
</evidence>
<protein>
    <submittedName>
        <fullName evidence="2">XRE family transcriptional regulator</fullName>
    </submittedName>
</protein>
<reference evidence="2 3" key="1">
    <citation type="submission" date="2018-08" db="EMBL/GenBank/DDBJ databases">
        <title>A genome reference for cultivated species of the human gut microbiota.</title>
        <authorList>
            <person name="Zou Y."/>
            <person name="Xue W."/>
            <person name="Luo G."/>
        </authorList>
    </citation>
    <scope>NUCLEOTIDE SEQUENCE [LARGE SCALE GENOMIC DNA]</scope>
    <source>
        <strain evidence="2 3">TF08-14</strain>
    </source>
</reference>
<dbReference type="Gene3D" id="1.10.260.40">
    <property type="entry name" value="lambda repressor-like DNA-binding domains"/>
    <property type="match status" value="1"/>
</dbReference>